<dbReference type="InterPro" id="IPR053141">
    <property type="entry name" value="Mycobact_SerProt_Inhib_Rv3364c"/>
</dbReference>
<dbReference type="Pfam" id="PF03259">
    <property type="entry name" value="Robl_LC7"/>
    <property type="match status" value="1"/>
</dbReference>
<evidence type="ECO:0000259" key="1">
    <source>
        <dbReference type="SMART" id="SM00960"/>
    </source>
</evidence>
<dbReference type="OrthoDB" id="5187023at2"/>
<protein>
    <submittedName>
        <fullName evidence="2">Dynein regulation protein LC7</fullName>
    </submittedName>
</protein>
<dbReference type="SUPFAM" id="SSF103196">
    <property type="entry name" value="Roadblock/LC7 domain"/>
    <property type="match status" value="1"/>
</dbReference>
<feature type="domain" description="Roadblock/LAMTOR2" evidence="1">
    <location>
        <begin position="11"/>
        <end position="101"/>
    </location>
</feature>
<keyword evidence="3" id="KW-1185">Reference proteome</keyword>
<sequence>MTVKANVGELDWLLDDLVGRVLGAEHAVLLSADGLLMGRSADLSTGDAEHLAAVAASFQSLARGTGRQFGGGDVHQTVVEMERAFLVVTAAGMGACLALLASADADLGVIAYQMNLMVTQVGRYLASSPRNDLAERAAQAPTS</sequence>
<accession>A0A4D4JAM7</accession>
<name>A0A4D4JAM7_9PSEU</name>
<comment type="caution">
    <text evidence="2">The sequence shown here is derived from an EMBL/GenBank/DDBJ whole genome shotgun (WGS) entry which is preliminary data.</text>
</comment>
<reference evidence="3" key="1">
    <citation type="submission" date="2019-04" db="EMBL/GenBank/DDBJ databases">
        <title>Draft genome sequence of Pseudonocardiaceae bacterium SL3-2-4.</title>
        <authorList>
            <person name="Ningsih F."/>
            <person name="Yokota A."/>
            <person name="Sakai Y."/>
            <person name="Nanatani K."/>
            <person name="Yabe S."/>
            <person name="Oetari A."/>
            <person name="Sjamsuridzal W."/>
        </authorList>
    </citation>
    <scope>NUCLEOTIDE SEQUENCE [LARGE SCALE GENOMIC DNA]</scope>
    <source>
        <strain evidence="3">SL3-2-4</strain>
    </source>
</reference>
<evidence type="ECO:0000313" key="2">
    <source>
        <dbReference type="EMBL" id="GDY31007.1"/>
    </source>
</evidence>
<proteinExistence type="predicted"/>
<dbReference type="PANTHER" id="PTHR36222">
    <property type="entry name" value="SERINE PROTEASE INHIBITOR RV3364C"/>
    <property type="match status" value="1"/>
</dbReference>
<evidence type="ECO:0000313" key="3">
    <source>
        <dbReference type="Proteomes" id="UP000298860"/>
    </source>
</evidence>
<organism evidence="2 3">
    <name type="scientific">Gandjariella thermophila</name>
    <dbReference type="NCBI Taxonomy" id="1931992"/>
    <lineage>
        <taxon>Bacteria</taxon>
        <taxon>Bacillati</taxon>
        <taxon>Actinomycetota</taxon>
        <taxon>Actinomycetes</taxon>
        <taxon>Pseudonocardiales</taxon>
        <taxon>Pseudonocardiaceae</taxon>
        <taxon>Gandjariella</taxon>
    </lineage>
</organism>
<dbReference type="EMBL" id="BJFL01000011">
    <property type="protein sequence ID" value="GDY31007.1"/>
    <property type="molecule type" value="Genomic_DNA"/>
</dbReference>
<dbReference type="Proteomes" id="UP000298860">
    <property type="component" value="Unassembled WGS sequence"/>
</dbReference>
<dbReference type="InterPro" id="IPR004942">
    <property type="entry name" value="Roadblock/LAMTOR2_dom"/>
</dbReference>
<dbReference type="AlphaFoldDB" id="A0A4D4JAM7"/>
<dbReference type="SMART" id="SM00960">
    <property type="entry name" value="Robl_LC7"/>
    <property type="match status" value="1"/>
</dbReference>
<dbReference type="PANTHER" id="PTHR36222:SF1">
    <property type="entry name" value="SERINE PROTEASE INHIBITOR RV3364C"/>
    <property type="match status" value="1"/>
</dbReference>
<dbReference type="Gene3D" id="3.30.450.30">
    <property type="entry name" value="Dynein light chain 2a, cytoplasmic"/>
    <property type="match status" value="1"/>
</dbReference>
<gene>
    <name evidence="2" type="ORF">GTS_26400</name>
</gene>